<name>A0A7L7KT21_9MOLU</name>
<evidence type="ECO:0000313" key="3">
    <source>
        <dbReference type="Proteomes" id="UP000514720"/>
    </source>
</evidence>
<dbReference type="SUPFAM" id="SSF52777">
    <property type="entry name" value="CoA-dependent acyltransferases"/>
    <property type="match status" value="1"/>
</dbReference>
<sequence>MKRRIGDRKDGYKLRKANPFFRLIPHIMPERNDAQIFFEERVYLDKPNEVIRQLRREGHRVGFLHIVLASMVRVISQKPKVNRFVVGKRTYARNEISISLAVKKEMKEEAEETTIKVKFQPTDTIYDVIERVNDAIENNKGESEDNNTDKFAKFFHVLPQFIVTFAVWFIKWMDRHNMLPKFILELSPFHSSLFVTDLGSLGIKPVYHHIYNFGTNTIFIAFGVRSKEQIIDDDLSVSQRKAMDLKVVADERVVDGYYFASAIKLAMRIMSNPEVLLTPPEAVFEDDEI</sequence>
<dbReference type="AlphaFoldDB" id="A0A7L7KT21"/>
<evidence type="ECO:0000313" key="2">
    <source>
        <dbReference type="EMBL" id="QMS85961.1"/>
    </source>
</evidence>
<keyword evidence="1" id="KW-0812">Transmembrane</keyword>
<dbReference type="EMBL" id="CP048914">
    <property type="protein sequence ID" value="QMS85961.1"/>
    <property type="molecule type" value="Genomic_DNA"/>
</dbReference>
<dbReference type="Gene3D" id="3.30.559.10">
    <property type="entry name" value="Chloramphenicol acetyltransferase-like domain"/>
    <property type="match status" value="1"/>
</dbReference>
<feature type="transmembrane region" description="Helical" evidence="1">
    <location>
        <begin position="154"/>
        <end position="173"/>
    </location>
</feature>
<dbReference type="RefSeq" id="WP_258877777.1">
    <property type="nucleotide sequence ID" value="NZ_CP048914.1"/>
</dbReference>
<reference evidence="2 3" key="1">
    <citation type="submission" date="2020-02" db="EMBL/GenBank/DDBJ databases">
        <authorList>
            <person name="Zheng R.K."/>
            <person name="Sun C.M."/>
        </authorList>
    </citation>
    <scope>NUCLEOTIDE SEQUENCE [LARGE SCALE GENOMIC DNA]</scope>
    <source>
        <strain evidence="3">zrk13</strain>
    </source>
</reference>
<dbReference type="InterPro" id="IPR023213">
    <property type="entry name" value="CAT-like_dom_sf"/>
</dbReference>
<organism evidence="2 3">
    <name type="scientific">Candidatus Xianfuyuplasma coldseepsis</name>
    <dbReference type="NCBI Taxonomy" id="2782163"/>
    <lineage>
        <taxon>Bacteria</taxon>
        <taxon>Bacillati</taxon>
        <taxon>Mycoplasmatota</taxon>
        <taxon>Mollicutes</taxon>
        <taxon>Candidatus Izemoplasmatales</taxon>
        <taxon>Candidatus Izemoplasmataceae</taxon>
        <taxon>Candidatus Xianfuyuplasma</taxon>
    </lineage>
</organism>
<dbReference type="Proteomes" id="UP000514720">
    <property type="component" value="Chromosome"/>
</dbReference>
<dbReference type="KEGG" id="xcl:G4Z02_09455"/>
<gene>
    <name evidence="2" type="ORF">G4Z02_09455</name>
</gene>
<keyword evidence="3" id="KW-1185">Reference proteome</keyword>
<protein>
    <submittedName>
        <fullName evidence="2">2-oxoglutarate dehydrogenase</fullName>
    </submittedName>
</protein>
<keyword evidence="1" id="KW-0472">Membrane</keyword>
<accession>A0A7L7KT21</accession>
<evidence type="ECO:0000256" key="1">
    <source>
        <dbReference type="SAM" id="Phobius"/>
    </source>
</evidence>
<proteinExistence type="predicted"/>
<keyword evidence="1" id="KW-1133">Transmembrane helix</keyword>